<keyword evidence="3" id="KW-1185">Reference proteome</keyword>
<evidence type="ECO:0000313" key="2">
    <source>
        <dbReference type="EMBL" id="CDP12487.1"/>
    </source>
</evidence>
<sequence length="110" mass="12548">MAFDILKYYLQTETGNWLAATNQICCRRIWFEVWLGMTCYRLKSTSKCLTSGGDHYLALLLLPVFLKLHPSTPSQTRTTTSSPLSTTSECHETTPLQRPIGMKTWRCISV</sequence>
<dbReference type="Gramene" id="CDP12487">
    <property type="protein sequence ID" value="CDP12487"/>
    <property type="gene ID" value="GSCOC_T00036083001"/>
</dbReference>
<dbReference type="InParanoid" id="A0A068UW00"/>
<feature type="region of interest" description="Disordered" evidence="1">
    <location>
        <begin position="73"/>
        <end position="93"/>
    </location>
</feature>
<reference evidence="3" key="1">
    <citation type="journal article" date="2014" name="Science">
        <title>The coffee genome provides insight into the convergent evolution of caffeine biosynthesis.</title>
        <authorList>
            <person name="Denoeud F."/>
            <person name="Carretero-Paulet L."/>
            <person name="Dereeper A."/>
            <person name="Droc G."/>
            <person name="Guyot R."/>
            <person name="Pietrella M."/>
            <person name="Zheng C."/>
            <person name="Alberti A."/>
            <person name="Anthony F."/>
            <person name="Aprea G."/>
            <person name="Aury J.M."/>
            <person name="Bento P."/>
            <person name="Bernard M."/>
            <person name="Bocs S."/>
            <person name="Campa C."/>
            <person name="Cenci A."/>
            <person name="Combes M.C."/>
            <person name="Crouzillat D."/>
            <person name="Da Silva C."/>
            <person name="Daddiego L."/>
            <person name="De Bellis F."/>
            <person name="Dussert S."/>
            <person name="Garsmeur O."/>
            <person name="Gayraud T."/>
            <person name="Guignon V."/>
            <person name="Jahn K."/>
            <person name="Jamilloux V."/>
            <person name="Joet T."/>
            <person name="Labadie K."/>
            <person name="Lan T."/>
            <person name="Leclercq J."/>
            <person name="Lepelley M."/>
            <person name="Leroy T."/>
            <person name="Li L.T."/>
            <person name="Librado P."/>
            <person name="Lopez L."/>
            <person name="Munoz A."/>
            <person name="Noel B."/>
            <person name="Pallavicini A."/>
            <person name="Perrotta G."/>
            <person name="Poncet V."/>
            <person name="Pot D."/>
            <person name="Priyono X."/>
            <person name="Rigoreau M."/>
            <person name="Rouard M."/>
            <person name="Rozas J."/>
            <person name="Tranchant-Dubreuil C."/>
            <person name="VanBuren R."/>
            <person name="Zhang Q."/>
            <person name="Andrade A.C."/>
            <person name="Argout X."/>
            <person name="Bertrand B."/>
            <person name="de Kochko A."/>
            <person name="Graziosi G."/>
            <person name="Henry R.J."/>
            <person name="Jayarama X."/>
            <person name="Ming R."/>
            <person name="Nagai C."/>
            <person name="Rounsley S."/>
            <person name="Sankoff D."/>
            <person name="Giuliano G."/>
            <person name="Albert V.A."/>
            <person name="Wincker P."/>
            <person name="Lashermes P."/>
        </authorList>
    </citation>
    <scope>NUCLEOTIDE SEQUENCE [LARGE SCALE GENOMIC DNA]</scope>
    <source>
        <strain evidence="3">cv. DH200-94</strain>
    </source>
</reference>
<protein>
    <submittedName>
        <fullName evidence="2">DH200=94 genomic scaffold, scaffold_67</fullName>
    </submittedName>
</protein>
<proteinExistence type="predicted"/>
<accession>A0A068UW00</accession>
<gene>
    <name evidence="2" type="ORF">GSCOC_T00036083001</name>
</gene>
<evidence type="ECO:0000256" key="1">
    <source>
        <dbReference type="SAM" id="MobiDB-lite"/>
    </source>
</evidence>
<dbReference type="Proteomes" id="UP000295252">
    <property type="component" value="Unassembled WGS sequence"/>
</dbReference>
<organism evidence="2 3">
    <name type="scientific">Coffea canephora</name>
    <name type="common">Robusta coffee</name>
    <dbReference type="NCBI Taxonomy" id="49390"/>
    <lineage>
        <taxon>Eukaryota</taxon>
        <taxon>Viridiplantae</taxon>
        <taxon>Streptophyta</taxon>
        <taxon>Embryophyta</taxon>
        <taxon>Tracheophyta</taxon>
        <taxon>Spermatophyta</taxon>
        <taxon>Magnoliopsida</taxon>
        <taxon>eudicotyledons</taxon>
        <taxon>Gunneridae</taxon>
        <taxon>Pentapetalae</taxon>
        <taxon>asterids</taxon>
        <taxon>lamiids</taxon>
        <taxon>Gentianales</taxon>
        <taxon>Rubiaceae</taxon>
        <taxon>Ixoroideae</taxon>
        <taxon>Gardenieae complex</taxon>
        <taxon>Bertiereae - Coffeeae clade</taxon>
        <taxon>Coffeeae</taxon>
        <taxon>Coffea</taxon>
    </lineage>
</organism>
<feature type="compositionally biased region" description="Low complexity" evidence="1">
    <location>
        <begin position="73"/>
        <end position="88"/>
    </location>
</feature>
<evidence type="ECO:0000313" key="3">
    <source>
        <dbReference type="Proteomes" id="UP000295252"/>
    </source>
</evidence>
<name>A0A068UW00_COFCA</name>
<dbReference type="AlphaFoldDB" id="A0A068UW00"/>
<dbReference type="EMBL" id="HG739151">
    <property type="protein sequence ID" value="CDP12487.1"/>
    <property type="molecule type" value="Genomic_DNA"/>
</dbReference>